<evidence type="ECO:0000259" key="2">
    <source>
        <dbReference type="PROSITE" id="PS51082"/>
    </source>
</evidence>
<evidence type="ECO:0000256" key="1">
    <source>
        <dbReference type="SAM" id="MobiDB-lite"/>
    </source>
</evidence>
<feature type="domain" description="WH2" evidence="2">
    <location>
        <begin position="312"/>
        <end position="329"/>
    </location>
</feature>
<organismHost>
    <name type="scientific">Lepidoptera</name>
    <name type="common">moths &amp; butterflies</name>
    <dbReference type="NCBI Taxonomy" id="7088"/>
</organismHost>
<feature type="compositionally biased region" description="Acidic residues" evidence="1">
    <location>
        <begin position="365"/>
        <end position="379"/>
    </location>
</feature>
<name>A0A6B9V094_NPVST</name>
<dbReference type="GO" id="GO:0003779">
    <property type="term" value="F:actin binding"/>
    <property type="evidence" value="ECO:0007669"/>
    <property type="project" value="InterPro"/>
</dbReference>
<dbReference type="Gene3D" id="6.10.280.150">
    <property type="match status" value="1"/>
</dbReference>
<feature type="region of interest" description="Disordered" evidence="1">
    <location>
        <begin position="354"/>
        <end position="381"/>
    </location>
</feature>
<accession>A0A6B9V094</accession>
<dbReference type="PROSITE" id="PS51082">
    <property type="entry name" value="WH2"/>
    <property type="match status" value="2"/>
</dbReference>
<feature type="domain" description="WH2" evidence="2">
    <location>
        <begin position="286"/>
        <end position="303"/>
    </location>
</feature>
<dbReference type="SMART" id="SM00246">
    <property type="entry name" value="WH2"/>
    <property type="match status" value="2"/>
</dbReference>
<proteinExistence type="predicted"/>
<feature type="compositionally biased region" description="Polar residues" evidence="1">
    <location>
        <begin position="159"/>
        <end position="169"/>
    </location>
</feature>
<feature type="region of interest" description="Disordered" evidence="1">
    <location>
        <begin position="159"/>
        <end position="274"/>
    </location>
</feature>
<dbReference type="EMBL" id="MN342245">
    <property type="protein sequence ID" value="QHN73853.1"/>
    <property type="molecule type" value="Genomic_DNA"/>
</dbReference>
<protein>
    <submittedName>
        <fullName evidence="3">AC orf1629</fullName>
    </submittedName>
</protein>
<gene>
    <name evidence="3" type="primary">ORF2</name>
</gene>
<dbReference type="InterPro" id="IPR003124">
    <property type="entry name" value="WH2_dom"/>
</dbReference>
<feature type="compositionally biased region" description="Pro residues" evidence="1">
    <location>
        <begin position="238"/>
        <end position="270"/>
    </location>
</feature>
<evidence type="ECO:0000313" key="3">
    <source>
        <dbReference type="EMBL" id="QHN73853.1"/>
    </source>
</evidence>
<sequence length="548" mass="60877">MMAATLDELFKANNYNVDLKLLMSRLVTPSPCVELKRKLISVSPQSKVVNLDIYECMQLLRIADDMYEDKVSVRPALSESLLNKIIQIDRAIDAVQCDRQYELAMKKHIDLAKESHDPVQVNKHLERVLSLLKLAVSTPPSPVGIENTIDEILTTAAATTEPKQSSQEQPIEPPSKPSKEQSLSKPIEPSILPEPLSKPIQEQSLSKPIEPSILPEPPIEPSPNEFSTIEPSILPTQILPPPPPPLPQSIMPPPPPIMPPPPPPPPPPQSILPTDQQLITVPPTEARNLLLEQIKQKPSLRPIEPAAPKPDTRNLLLEQIKQRPTLRKITPPPSQASLSNVESTPMGAILSRRIGIKPSSSSSEIETETEPSSWLDEEEDPRRIKFVSKSHTTQIGDNENIGREEIAEREMYNRIKAETIASSVIAESSEVIRNNAADILRDLNNVKNIVAKDDALRLIDNVERTMSIVQIMFGDAESALAVEQANGDQADTMSKDRFVRAVEHFIVNDDIAKAKSMLQKRGDGDQDEKISQLRRRVDELSRLSSSQI</sequence>
<organism evidence="3">
    <name type="scientific">Spodoptera litura multicapsid nucleopolyhedrovirus</name>
    <name type="common">SpltMNPV</name>
    <dbReference type="NCBI Taxonomy" id="46242"/>
    <lineage>
        <taxon>Viruses</taxon>
        <taxon>Viruses incertae sedis</taxon>
        <taxon>Naldaviricetes</taxon>
        <taxon>Lefavirales</taxon>
        <taxon>Baculoviridae</taxon>
        <taxon>Alphabaculovirus</taxon>
        <taxon>Alphabaculovirus spliturae</taxon>
    </lineage>
</organism>
<reference evidence="3" key="1">
    <citation type="journal article" date="2019" name="Viruses">
        <title>Identification of Loci Associated with Enhanced Virulence in Spodoptera litura Nucleopolyhedrovirus Isolates Using Deep Sequencing.</title>
        <authorList>
            <person name="Zwart M.P."/>
            <person name="Ali G."/>
            <person name="Strien E.A.V."/>
            <person name="Schijlen E.G.W.M."/>
            <person name="Wang M."/>
            <person name="Werf W.V."/>
            <person name="Vlak J.M."/>
        </authorList>
    </citation>
    <scope>NUCLEOTIDE SEQUENCE</scope>
    <source>
        <strain evidence="3">G2</strain>
    </source>
</reference>